<dbReference type="GO" id="GO:0071897">
    <property type="term" value="P:DNA biosynthetic process"/>
    <property type="evidence" value="ECO:0007669"/>
    <property type="project" value="UniProtKB-KW"/>
</dbReference>
<dbReference type="Gene3D" id="3.40.50.300">
    <property type="entry name" value="P-loop containing nucleotide triphosphate hydrolases"/>
    <property type="match status" value="1"/>
</dbReference>
<dbReference type="Pfam" id="PF00265">
    <property type="entry name" value="TK"/>
    <property type="match status" value="1"/>
</dbReference>
<dbReference type="VEuPathDB" id="MicrosporidiaDB:VICG_01649"/>
<dbReference type="Proteomes" id="UP000011082">
    <property type="component" value="Unassembled WGS sequence"/>
</dbReference>
<dbReference type="InParanoid" id="L2GKA3"/>
<dbReference type="EC" id="2.7.1.21" evidence="2"/>
<accession>L2GKA3</accession>
<keyword evidence="9" id="KW-1185">Reference proteome</keyword>
<evidence type="ECO:0000313" key="9">
    <source>
        <dbReference type="Proteomes" id="UP000011082"/>
    </source>
</evidence>
<evidence type="ECO:0000256" key="2">
    <source>
        <dbReference type="ARBA" id="ARBA00012118"/>
    </source>
</evidence>
<evidence type="ECO:0000313" key="8">
    <source>
        <dbReference type="EMBL" id="ELA41276.1"/>
    </source>
</evidence>
<evidence type="ECO:0000256" key="5">
    <source>
        <dbReference type="ARBA" id="ARBA00022741"/>
    </source>
</evidence>
<evidence type="ECO:0000256" key="7">
    <source>
        <dbReference type="ARBA" id="ARBA00022840"/>
    </source>
</evidence>
<dbReference type="OrthoDB" id="2194859at2759"/>
<evidence type="ECO:0000256" key="6">
    <source>
        <dbReference type="ARBA" id="ARBA00022777"/>
    </source>
</evidence>
<comment type="similarity">
    <text evidence="1">Belongs to the thymidine kinase family.</text>
</comment>
<keyword evidence="5" id="KW-0547">Nucleotide-binding</keyword>
<dbReference type="RefSeq" id="XP_007605094.1">
    <property type="nucleotide sequence ID" value="XM_007605032.1"/>
</dbReference>
<dbReference type="GeneID" id="19882359"/>
<keyword evidence="3" id="KW-0237">DNA synthesis</keyword>
<dbReference type="GO" id="GO:0004797">
    <property type="term" value="F:thymidine kinase activity"/>
    <property type="evidence" value="ECO:0007669"/>
    <property type="project" value="UniProtKB-EC"/>
</dbReference>
<name>L2GKA3_VITCO</name>
<protein>
    <recommendedName>
        <fullName evidence="2">thymidine kinase</fullName>
        <ecNumber evidence="2">2.7.1.21</ecNumber>
    </recommendedName>
</protein>
<evidence type="ECO:0000256" key="4">
    <source>
        <dbReference type="ARBA" id="ARBA00022679"/>
    </source>
</evidence>
<gene>
    <name evidence="8" type="ORF">VICG_01649</name>
</gene>
<dbReference type="EMBL" id="JH370146">
    <property type="protein sequence ID" value="ELA41276.1"/>
    <property type="molecule type" value="Genomic_DNA"/>
</dbReference>
<dbReference type="HOGENOM" id="CLU_2741983_0_0_1"/>
<evidence type="ECO:0000256" key="3">
    <source>
        <dbReference type="ARBA" id="ARBA00022634"/>
    </source>
</evidence>
<keyword evidence="7" id="KW-0067">ATP-binding</keyword>
<proteinExistence type="inferred from homology"/>
<evidence type="ECO:0000256" key="1">
    <source>
        <dbReference type="ARBA" id="ARBA00007587"/>
    </source>
</evidence>
<dbReference type="SUPFAM" id="SSF52540">
    <property type="entry name" value="P-loop containing nucleoside triphosphate hydrolases"/>
    <property type="match status" value="1"/>
</dbReference>
<dbReference type="InterPro" id="IPR027417">
    <property type="entry name" value="P-loop_NTPase"/>
</dbReference>
<keyword evidence="4" id="KW-0808">Transferase</keyword>
<dbReference type="InterPro" id="IPR001267">
    <property type="entry name" value="Thymidine_kinase"/>
</dbReference>
<dbReference type="GO" id="GO:0005524">
    <property type="term" value="F:ATP binding"/>
    <property type="evidence" value="ECO:0007669"/>
    <property type="project" value="UniProtKB-KW"/>
</dbReference>
<dbReference type="AlphaFoldDB" id="L2GKA3"/>
<reference evidence="9" key="1">
    <citation type="submission" date="2011-05" db="EMBL/GenBank/DDBJ databases">
        <title>The genome sequence of Vittaforma corneae strain ATCC 50505.</title>
        <authorList>
            <consortium name="The Broad Institute Genome Sequencing Platform"/>
            <person name="Cuomo C."/>
            <person name="Didier E."/>
            <person name="Bowers L."/>
            <person name="Young S.K."/>
            <person name="Zeng Q."/>
            <person name="Gargeya S."/>
            <person name="Fitzgerald M."/>
            <person name="Haas B."/>
            <person name="Abouelleil A."/>
            <person name="Alvarado L."/>
            <person name="Arachchi H.M."/>
            <person name="Berlin A."/>
            <person name="Chapman S.B."/>
            <person name="Gearin G."/>
            <person name="Goldberg J."/>
            <person name="Griggs A."/>
            <person name="Gujja S."/>
            <person name="Hansen M."/>
            <person name="Heiman D."/>
            <person name="Howarth C."/>
            <person name="Larimer J."/>
            <person name="Lui A."/>
            <person name="MacDonald P.J.P."/>
            <person name="McCowen C."/>
            <person name="Montmayeur A."/>
            <person name="Murphy C."/>
            <person name="Neiman D."/>
            <person name="Pearson M."/>
            <person name="Priest M."/>
            <person name="Roberts A."/>
            <person name="Saif S."/>
            <person name="Shea T."/>
            <person name="Sisk P."/>
            <person name="Stolte C."/>
            <person name="Sykes S."/>
            <person name="Wortman J."/>
            <person name="Nusbaum C."/>
            <person name="Birren B."/>
        </authorList>
    </citation>
    <scope>NUCLEOTIDE SEQUENCE [LARGE SCALE GENOMIC DNA]</scope>
    <source>
        <strain evidence="9">ATCC 50505</strain>
    </source>
</reference>
<organism evidence="8 9">
    <name type="scientific">Vittaforma corneae (strain ATCC 50505)</name>
    <name type="common">Microsporidian parasite</name>
    <name type="synonym">Nosema corneum</name>
    <dbReference type="NCBI Taxonomy" id="993615"/>
    <lineage>
        <taxon>Eukaryota</taxon>
        <taxon>Fungi</taxon>
        <taxon>Fungi incertae sedis</taxon>
        <taxon>Microsporidia</taxon>
        <taxon>Nosematidae</taxon>
        <taxon>Vittaforma</taxon>
    </lineage>
</organism>
<keyword evidence="6" id="KW-0418">Kinase</keyword>
<sequence>MAILKFNAGPVASGKTVDLILRANQLQTVEGSEHVLIFKPTIDTRFSPKVVRSASGLEIKVTRLISPADNL</sequence>